<name>A0ABN8SXY5_9CNID</name>
<reference evidence="1 2" key="1">
    <citation type="submission" date="2022-05" db="EMBL/GenBank/DDBJ databases">
        <authorList>
            <consortium name="Genoscope - CEA"/>
            <person name="William W."/>
        </authorList>
    </citation>
    <scope>NUCLEOTIDE SEQUENCE [LARGE SCALE GENOMIC DNA]</scope>
</reference>
<keyword evidence="2" id="KW-1185">Reference proteome</keyword>
<sequence>MVITSSESIPFLPFNCDNPLSNTPIYIAYHYFGAGHYDATESITNDPIEAELQHAQEQAVSQICYCGRKAKCRSEGFCVSTEKSRCPCVSNKKSAKLSASAATATIAVRIPKSCHAGVEKAGLKDGKQVKPLA</sequence>
<organism evidence="1 2">
    <name type="scientific">Porites evermanni</name>
    <dbReference type="NCBI Taxonomy" id="104178"/>
    <lineage>
        <taxon>Eukaryota</taxon>
        <taxon>Metazoa</taxon>
        <taxon>Cnidaria</taxon>
        <taxon>Anthozoa</taxon>
        <taxon>Hexacorallia</taxon>
        <taxon>Scleractinia</taxon>
        <taxon>Fungiina</taxon>
        <taxon>Poritidae</taxon>
        <taxon>Porites</taxon>
    </lineage>
</organism>
<protein>
    <submittedName>
        <fullName evidence="1">Uncharacterized protein</fullName>
    </submittedName>
</protein>
<comment type="caution">
    <text evidence="1">The sequence shown here is derived from an EMBL/GenBank/DDBJ whole genome shotgun (WGS) entry which is preliminary data.</text>
</comment>
<evidence type="ECO:0000313" key="2">
    <source>
        <dbReference type="Proteomes" id="UP001159427"/>
    </source>
</evidence>
<evidence type="ECO:0000313" key="1">
    <source>
        <dbReference type="EMBL" id="CAH3195206.1"/>
    </source>
</evidence>
<dbReference type="Proteomes" id="UP001159427">
    <property type="component" value="Unassembled WGS sequence"/>
</dbReference>
<accession>A0ABN8SXY5</accession>
<dbReference type="EMBL" id="CALNXI010004162">
    <property type="protein sequence ID" value="CAH3195206.1"/>
    <property type="molecule type" value="Genomic_DNA"/>
</dbReference>
<gene>
    <name evidence="1" type="ORF">PEVE_00029669</name>
</gene>
<proteinExistence type="predicted"/>